<gene>
    <name evidence="7" type="ORF">DEU29_11612</name>
</gene>
<dbReference type="Pfam" id="PF17200">
    <property type="entry name" value="sCache_2"/>
    <property type="match status" value="1"/>
</dbReference>
<dbReference type="Proteomes" id="UP000295531">
    <property type="component" value="Unassembled WGS sequence"/>
</dbReference>
<organism evidence="7 8">
    <name type="scientific">Idiomarina aquatica</name>
    <dbReference type="NCBI Taxonomy" id="1327752"/>
    <lineage>
        <taxon>Bacteria</taxon>
        <taxon>Pseudomonadati</taxon>
        <taxon>Pseudomonadota</taxon>
        <taxon>Gammaproteobacteria</taxon>
        <taxon>Alteromonadales</taxon>
        <taxon>Idiomarinaceae</taxon>
        <taxon>Idiomarina</taxon>
    </lineage>
</organism>
<name>A0A4R6P0K0_9GAMM</name>
<protein>
    <submittedName>
        <fullName evidence="7">Single cache domain-containing protein</fullName>
    </submittedName>
</protein>
<evidence type="ECO:0000313" key="8">
    <source>
        <dbReference type="Proteomes" id="UP000295531"/>
    </source>
</evidence>
<proteinExistence type="predicted"/>
<dbReference type="EMBL" id="SNXI01000016">
    <property type="protein sequence ID" value="TDP29915.1"/>
    <property type="molecule type" value="Genomic_DNA"/>
</dbReference>
<comment type="subcellular location">
    <subcellularLocation>
        <location evidence="1">Cell membrane</location>
        <topology evidence="1">Multi-pass membrane protein</topology>
    </subcellularLocation>
</comment>
<dbReference type="SMART" id="SM01049">
    <property type="entry name" value="Cache_2"/>
    <property type="match status" value="1"/>
</dbReference>
<evidence type="ECO:0000256" key="2">
    <source>
        <dbReference type="ARBA" id="ARBA00022475"/>
    </source>
</evidence>
<evidence type="ECO:0000256" key="3">
    <source>
        <dbReference type="ARBA" id="ARBA00022692"/>
    </source>
</evidence>
<reference evidence="7 8" key="1">
    <citation type="submission" date="2019-03" db="EMBL/GenBank/DDBJ databases">
        <title>Freshwater and sediment microbial communities from various areas in North America, analyzing microbe dynamics in response to fracking.</title>
        <authorList>
            <person name="Lamendella R."/>
        </authorList>
    </citation>
    <scope>NUCLEOTIDE SEQUENCE [LARGE SCALE GENOMIC DNA]</scope>
    <source>
        <strain evidence="7 8">18_TX</strain>
    </source>
</reference>
<dbReference type="AlphaFoldDB" id="A0A4R6P0K0"/>
<evidence type="ECO:0000259" key="6">
    <source>
        <dbReference type="SMART" id="SM01049"/>
    </source>
</evidence>
<keyword evidence="8" id="KW-1185">Reference proteome</keyword>
<comment type="caution">
    <text evidence="7">The sequence shown here is derived from an EMBL/GenBank/DDBJ whole genome shotgun (WGS) entry which is preliminary data.</text>
</comment>
<evidence type="ECO:0000313" key="7">
    <source>
        <dbReference type="EMBL" id="TDP29915.1"/>
    </source>
</evidence>
<evidence type="ECO:0000256" key="5">
    <source>
        <dbReference type="ARBA" id="ARBA00023136"/>
    </source>
</evidence>
<dbReference type="GO" id="GO:0005886">
    <property type="term" value="C:plasma membrane"/>
    <property type="evidence" value="ECO:0007669"/>
    <property type="project" value="UniProtKB-SubCell"/>
</dbReference>
<keyword evidence="5" id="KW-0472">Membrane</keyword>
<evidence type="ECO:0000256" key="4">
    <source>
        <dbReference type="ARBA" id="ARBA00022989"/>
    </source>
</evidence>
<accession>A0A4R6P0K0</accession>
<dbReference type="Gene3D" id="3.30.450.20">
    <property type="entry name" value="PAS domain"/>
    <property type="match status" value="1"/>
</dbReference>
<feature type="domain" description="Single Cache" evidence="6">
    <location>
        <begin position="44"/>
        <end position="139"/>
    </location>
</feature>
<keyword evidence="4" id="KW-1133">Transmembrane helix</keyword>
<dbReference type="RefSeq" id="WP_166635907.1">
    <property type="nucleotide sequence ID" value="NZ_SNXI01000016.1"/>
</dbReference>
<dbReference type="InterPro" id="IPR033480">
    <property type="entry name" value="sCache_2"/>
</dbReference>
<sequence>MNLTIKAKVFLLALVPPVLIAVFLTWFNVSQSNDIGRSAVTDFKQQMEQDAENALSNYLQLAMSSIEHLVNDTSLGSLQERQQRAKQILRQLRFDDSGDVGYLFVYDTEGVSIAHGVNQSLEGKNLYDFQDPNGTYLIRELIDAAQAGGGYVNYGWQNNQDSVAPKLGYAQLLEDWGWVEQSA</sequence>
<keyword evidence="2" id="KW-1003">Cell membrane</keyword>
<evidence type="ECO:0000256" key="1">
    <source>
        <dbReference type="ARBA" id="ARBA00004651"/>
    </source>
</evidence>
<keyword evidence="3" id="KW-0812">Transmembrane</keyword>